<dbReference type="Proteomes" id="UP000236370">
    <property type="component" value="Unassembled WGS sequence"/>
</dbReference>
<dbReference type="InterPro" id="IPR042812">
    <property type="entry name" value="SAMD3"/>
</dbReference>
<protein>
    <submittedName>
        <fullName evidence="1">SAMD3 isoform 11</fullName>
    </submittedName>
</protein>
<evidence type="ECO:0000313" key="2">
    <source>
        <dbReference type="Proteomes" id="UP000236370"/>
    </source>
</evidence>
<name>A0A2J8PTD0_PANTR</name>
<dbReference type="SUPFAM" id="SSF47769">
    <property type="entry name" value="SAM/Pointed domain"/>
    <property type="match status" value="1"/>
</dbReference>
<dbReference type="SMR" id="A0A2J8PTD0"/>
<sequence length="37" mass="4355">METWSVEQVCSWLVEKNLGELVHRFQGRSKWGRSSCT</sequence>
<evidence type="ECO:0000313" key="1">
    <source>
        <dbReference type="EMBL" id="PNI87272.1"/>
    </source>
</evidence>
<dbReference type="AlphaFoldDB" id="A0A2J8PTD0"/>
<accession>A0A2J8PTD0</accession>
<dbReference type="PANTHER" id="PTHR47302">
    <property type="entry name" value="STERILE ALPHA MOTIF DOMAIN-CONTAINING PROTEIN 3"/>
    <property type="match status" value="1"/>
</dbReference>
<dbReference type="PANTHER" id="PTHR47302:SF1">
    <property type="entry name" value="STERILE ALPHA MOTIF DOMAIN-CONTAINING PROTEIN 3"/>
    <property type="match status" value="1"/>
</dbReference>
<dbReference type="EMBL" id="NBAG03000210">
    <property type="protein sequence ID" value="PNI87272.1"/>
    <property type="molecule type" value="Genomic_DNA"/>
</dbReference>
<organism evidence="1 2">
    <name type="scientific">Pan troglodytes</name>
    <name type="common">Chimpanzee</name>
    <dbReference type="NCBI Taxonomy" id="9598"/>
    <lineage>
        <taxon>Eukaryota</taxon>
        <taxon>Metazoa</taxon>
        <taxon>Chordata</taxon>
        <taxon>Craniata</taxon>
        <taxon>Vertebrata</taxon>
        <taxon>Euteleostomi</taxon>
        <taxon>Mammalia</taxon>
        <taxon>Eutheria</taxon>
        <taxon>Euarchontoglires</taxon>
        <taxon>Primates</taxon>
        <taxon>Haplorrhini</taxon>
        <taxon>Catarrhini</taxon>
        <taxon>Hominidae</taxon>
        <taxon>Pan</taxon>
    </lineage>
</organism>
<dbReference type="Gene3D" id="1.10.150.50">
    <property type="entry name" value="Transcription Factor, Ets-1"/>
    <property type="match status" value="1"/>
</dbReference>
<proteinExistence type="predicted"/>
<reference evidence="1 2" key="1">
    <citation type="submission" date="2017-12" db="EMBL/GenBank/DDBJ databases">
        <title>High-resolution comparative analysis of great ape genomes.</title>
        <authorList>
            <person name="Pollen A."/>
            <person name="Hastie A."/>
            <person name="Hormozdiari F."/>
            <person name="Dougherty M."/>
            <person name="Liu R."/>
            <person name="Chaisson M."/>
            <person name="Hoppe E."/>
            <person name="Hill C."/>
            <person name="Pang A."/>
            <person name="Hillier L."/>
            <person name="Baker C."/>
            <person name="Armstrong J."/>
            <person name="Shendure J."/>
            <person name="Paten B."/>
            <person name="Wilson R."/>
            <person name="Chao H."/>
            <person name="Schneider V."/>
            <person name="Ventura M."/>
            <person name="Kronenberg Z."/>
            <person name="Murali S."/>
            <person name="Gordon D."/>
            <person name="Cantsilieris S."/>
            <person name="Munson K."/>
            <person name="Nelson B."/>
            <person name="Raja A."/>
            <person name="Underwood J."/>
            <person name="Diekhans M."/>
            <person name="Fiddes I."/>
            <person name="Haussler D."/>
            <person name="Eichler E."/>
        </authorList>
    </citation>
    <scope>NUCLEOTIDE SEQUENCE [LARGE SCALE GENOMIC DNA]</scope>
    <source>
        <strain evidence="1">Yerkes chimp pedigree #C0471</strain>
    </source>
</reference>
<gene>
    <name evidence="1" type="ORF">CK820_G0000306</name>
</gene>
<dbReference type="InterPro" id="IPR013761">
    <property type="entry name" value="SAM/pointed_sf"/>
</dbReference>
<comment type="caution">
    <text evidence="1">The sequence shown here is derived from an EMBL/GenBank/DDBJ whole genome shotgun (WGS) entry which is preliminary data.</text>
</comment>